<organism evidence="1 2">
    <name type="scientific">Nephila pilipes</name>
    <name type="common">Giant wood spider</name>
    <name type="synonym">Nephila maculata</name>
    <dbReference type="NCBI Taxonomy" id="299642"/>
    <lineage>
        <taxon>Eukaryota</taxon>
        <taxon>Metazoa</taxon>
        <taxon>Ecdysozoa</taxon>
        <taxon>Arthropoda</taxon>
        <taxon>Chelicerata</taxon>
        <taxon>Arachnida</taxon>
        <taxon>Araneae</taxon>
        <taxon>Araneomorphae</taxon>
        <taxon>Entelegynae</taxon>
        <taxon>Araneoidea</taxon>
        <taxon>Nephilidae</taxon>
        <taxon>Nephila</taxon>
    </lineage>
</organism>
<protein>
    <submittedName>
        <fullName evidence="1">Uncharacterized protein</fullName>
    </submittedName>
</protein>
<dbReference type="AlphaFoldDB" id="A0A8X6T622"/>
<evidence type="ECO:0000313" key="2">
    <source>
        <dbReference type="Proteomes" id="UP000887013"/>
    </source>
</evidence>
<dbReference type="EMBL" id="BMAW01051772">
    <property type="protein sequence ID" value="GFS82214.1"/>
    <property type="molecule type" value="Genomic_DNA"/>
</dbReference>
<sequence length="97" mass="11086">MENTLETVLDGCFQCDISIRMAKNSTRSRSLRKISGSDALYSSLKDEFSAIWHLELCAPRVFQTQLGIMTFWHFGVLHRKVLARNIFKLASEVHLIG</sequence>
<reference evidence="1" key="1">
    <citation type="submission" date="2020-08" db="EMBL/GenBank/DDBJ databases">
        <title>Multicomponent nature underlies the extraordinary mechanical properties of spider dragline silk.</title>
        <authorList>
            <person name="Kono N."/>
            <person name="Nakamura H."/>
            <person name="Mori M."/>
            <person name="Yoshida Y."/>
            <person name="Ohtoshi R."/>
            <person name="Malay A.D."/>
            <person name="Moran D.A.P."/>
            <person name="Tomita M."/>
            <person name="Numata K."/>
            <person name="Arakawa K."/>
        </authorList>
    </citation>
    <scope>NUCLEOTIDE SEQUENCE</scope>
</reference>
<gene>
    <name evidence="1" type="ORF">NPIL_669741</name>
</gene>
<proteinExistence type="predicted"/>
<dbReference type="Proteomes" id="UP000887013">
    <property type="component" value="Unassembled WGS sequence"/>
</dbReference>
<name>A0A8X6T622_NEPPI</name>
<evidence type="ECO:0000313" key="1">
    <source>
        <dbReference type="EMBL" id="GFS82214.1"/>
    </source>
</evidence>
<accession>A0A8X6T622</accession>
<keyword evidence="2" id="KW-1185">Reference proteome</keyword>
<comment type="caution">
    <text evidence="1">The sequence shown here is derived from an EMBL/GenBank/DDBJ whole genome shotgun (WGS) entry which is preliminary data.</text>
</comment>